<keyword evidence="2" id="KW-1185">Reference proteome</keyword>
<evidence type="ECO:0000313" key="2">
    <source>
        <dbReference type="Proteomes" id="UP001183615"/>
    </source>
</evidence>
<protein>
    <submittedName>
        <fullName evidence="1">Type I-U CRISPR-associated protein Csb2</fullName>
    </submittedName>
</protein>
<organism evidence="1 2">
    <name type="scientific">Streptomyces johnsoniae</name>
    <dbReference type="NCBI Taxonomy" id="3075532"/>
    <lineage>
        <taxon>Bacteria</taxon>
        <taxon>Bacillati</taxon>
        <taxon>Actinomycetota</taxon>
        <taxon>Actinomycetes</taxon>
        <taxon>Kitasatosporales</taxon>
        <taxon>Streptomycetaceae</taxon>
        <taxon>Streptomyces</taxon>
    </lineage>
</organism>
<proteinExistence type="predicted"/>
<sequence length="496" mass="52243">MPFVIGAHLLEATYQAAAIGRERAERPPHPARLFCALVSVADPKDPVQGAALGWLEAQPPPVVRVPAQSAEADSPRAAWVPTNAAVTKKDLVPSHAFLPGRTNGAEAKTWPQRTLERPELAFMWEAEPPGGVRAVLEALARAVPYLGRASGAVLLNATVAAAGDLEAGEEWQVWEPTPGAAPAFGSVELRVPCPGYLAGLRAAFEAGQPSWQQPAGSVRYVPRGDARVADVVEEAVEGPFSDLVTFAFGPGVSLDPVVTMGVAGSLREKVMGTLDACGHDVRAMTAVHGHTDDKNVRPVAYLALPFVGQPRSDGRLRGVGVALPRGLEPGQRRAVLAVLLRAGGGLTKLAVPGMPRPVALTYVGPAAGRDVARWTVRPGTWTRASRVWSTALPMVLDRFPKRNGRGIEASVATSCRLAGLPQPVEVEVMRTGALVAGARDFPGSALRRKAGEPPLPGRHVRLRFERPLSGPVVLGSKRNFGLGLCLPAGAGEEVAR</sequence>
<dbReference type="EMBL" id="JAVREV010000022">
    <property type="protein sequence ID" value="MDT0446816.1"/>
    <property type="molecule type" value="Genomic_DNA"/>
</dbReference>
<dbReference type="InterPro" id="IPR019089">
    <property type="entry name" value="Cas_GSU0054"/>
</dbReference>
<reference evidence="2" key="1">
    <citation type="submission" date="2023-07" db="EMBL/GenBank/DDBJ databases">
        <title>30 novel species of actinomycetes from the DSMZ collection.</title>
        <authorList>
            <person name="Nouioui I."/>
        </authorList>
    </citation>
    <scope>NUCLEOTIDE SEQUENCE [LARGE SCALE GENOMIC DNA]</scope>
    <source>
        <strain evidence="2">DSM 41886</strain>
    </source>
</reference>
<gene>
    <name evidence="1" type="primary">csb2</name>
    <name evidence="1" type="ORF">RM779_30095</name>
</gene>
<dbReference type="RefSeq" id="WP_311620956.1">
    <property type="nucleotide sequence ID" value="NZ_JAVREV010000022.1"/>
</dbReference>
<dbReference type="Pfam" id="PF09609">
    <property type="entry name" value="Cas_GSU0054"/>
    <property type="match status" value="1"/>
</dbReference>
<dbReference type="Proteomes" id="UP001183615">
    <property type="component" value="Unassembled WGS sequence"/>
</dbReference>
<dbReference type="NCBIfam" id="TIGR02165">
    <property type="entry name" value="cas5_6_GSU0054"/>
    <property type="match status" value="1"/>
</dbReference>
<name>A0ABU2SCX0_9ACTN</name>
<comment type="caution">
    <text evidence="1">The sequence shown here is derived from an EMBL/GenBank/DDBJ whole genome shotgun (WGS) entry which is preliminary data.</text>
</comment>
<evidence type="ECO:0000313" key="1">
    <source>
        <dbReference type="EMBL" id="MDT0446816.1"/>
    </source>
</evidence>
<accession>A0ABU2SCX0</accession>